<organism evidence="2 3">
    <name type="scientific">Streptomyces triticirhizae</name>
    <dbReference type="NCBI Taxonomy" id="2483353"/>
    <lineage>
        <taxon>Bacteria</taxon>
        <taxon>Bacillati</taxon>
        <taxon>Actinomycetota</taxon>
        <taxon>Actinomycetes</taxon>
        <taxon>Kitasatosporales</taxon>
        <taxon>Streptomycetaceae</taxon>
        <taxon>Streptomyces</taxon>
    </lineage>
</organism>
<feature type="compositionally biased region" description="Polar residues" evidence="1">
    <location>
        <begin position="46"/>
        <end position="56"/>
    </location>
</feature>
<gene>
    <name evidence="2" type="ORF">EBN88_15720</name>
</gene>
<evidence type="ECO:0000313" key="2">
    <source>
        <dbReference type="EMBL" id="RMI39035.1"/>
    </source>
</evidence>
<comment type="caution">
    <text evidence="2">The sequence shown here is derived from an EMBL/GenBank/DDBJ whole genome shotgun (WGS) entry which is preliminary data.</text>
</comment>
<dbReference type="RefSeq" id="WP_122184504.1">
    <property type="nucleotide sequence ID" value="NZ_RFFJ01000080.1"/>
</dbReference>
<evidence type="ECO:0000256" key="1">
    <source>
        <dbReference type="SAM" id="MobiDB-lite"/>
    </source>
</evidence>
<dbReference type="Proteomes" id="UP000278673">
    <property type="component" value="Unassembled WGS sequence"/>
</dbReference>
<evidence type="ECO:0000313" key="3">
    <source>
        <dbReference type="Proteomes" id="UP000278673"/>
    </source>
</evidence>
<sequence>MTGNGGWRLVCGTAAAVLLVALGALVREAEARPVPAMPDGDRAGQRGSQEQPVVSRYSPSLTVIRLGSPGSPLAMTASNAPLECVRFGRLGGTGGRGPVGLCGPLQTVGAGCCSGWVTVSPSG</sequence>
<protein>
    <submittedName>
        <fullName evidence="2">Uncharacterized protein</fullName>
    </submittedName>
</protein>
<name>A0A3M2LSG5_9ACTN</name>
<proteinExistence type="predicted"/>
<reference evidence="2 3" key="1">
    <citation type="submission" date="2018-10" db="EMBL/GenBank/DDBJ databases">
        <title>Isolation, diversity and antifungal activity of actinobacteria from wheat.</title>
        <authorList>
            <person name="Han C."/>
        </authorList>
    </citation>
    <scope>NUCLEOTIDE SEQUENCE [LARGE SCALE GENOMIC DNA]</scope>
    <source>
        <strain evidence="2 3">NEAU-YY642</strain>
    </source>
</reference>
<accession>A0A3M2LSG5</accession>
<dbReference type="AlphaFoldDB" id="A0A3M2LSG5"/>
<dbReference type="EMBL" id="RFFJ01000080">
    <property type="protein sequence ID" value="RMI39035.1"/>
    <property type="molecule type" value="Genomic_DNA"/>
</dbReference>
<keyword evidence="3" id="KW-1185">Reference proteome</keyword>
<feature type="region of interest" description="Disordered" evidence="1">
    <location>
        <begin position="32"/>
        <end position="56"/>
    </location>
</feature>